<name>A0ABS1JJ88_9BURK</name>
<gene>
    <name evidence="3" type="ORF">JI746_04105</name>
</gene>
<dbReference type="Proteomes" id="UP000622707">
    <property type="component" value="Unassembled WGS sequence"/>
</dbReference>
<evidence type="ECO:0000313" key="4">
    <source>
        <dbReference type="Proteomes" id="UP000622707"/>
    </source>
</evidence>
<comment type="similarity">
    <text evidence="1">To bacterial alkanal monooxygenase alpha and beta chains.</text>
</comment>
<evidence type="ECO:0000259" key="2">
    <source>
        <dbReference type="Pfam" id="PF00296"/>
    </source>
</evidence>
<dbReference type="SUPFAM" id="SSF51679">
    <property type="entry name" value="Bacterial luciferase-like"/>
    <property type="match status" value="1"/>
</dbReference>
<proteinExistence type="predicted"/>
<dbReference type="NCBIfam" id="TIGR03558">
    <property type="entry name" value="oxido_grp_1"/>
    <property type="match status" value="1"/>
</dbReference>
<dbReference type="InterPro" id="IPR011251">
    <property type="entry name" value="Luciferase-like_dom"/>
</dbReference>
<sequence length="333" mass="36580">MRLSVLDQSVACAGRGQDAAIRQTVALAEHCERFGYARFWLSEHHSLPTIVGTAPEVLMAAIAARTARIRIGSAGVMLPHYSAFKVAEQFRVLDALAPGRIDLGVGRAPGADHRTSLLLNPDPRAADHFPQQVRELHAWVMGEDLPEGHAGRGIHAHPRAATAPQLWMLGSSGYGAQLAGHFGMPYSFAHFITDGEGCADALELYRHMFRPGLVERPLANVCVWALAADSEEEAWRLFASRERARVDRQTGRFGPLLPPEEAARPYTEAEEAFRRNLRSRAMVGTGEQVVQKLRALAESLEIEELVVITWTWDAQAQRRSYELIAQAAGLPAA</sequence>
<dbReference type="InterPro" id="IPR036661">
    <property type="entry name" value="Luciferase-like_sf"/>
</dbReference>
<dbReference type="InterPro" id="IPR050766">
    <property type="entry name" value="Bact_Lucif_Oxidored"/>
</dbReference>
<dbReference type="Gene3D" id="3.20.20.30">
    <property type="entry name" value="Luciferase-like domain"/>
    <property type="match status" value="1"/>
</dbReference>
<protein>
    <submittedName>
        <fullName evidence="3">LLM class flavin-dependent oxidoreductase</fullName>
    </submittedName>
</protein>
<evidence type="ECO:0000256" key="1">
    <source>
        <dbReference type="ARBA" id="ARBA00007789"/>
    </source>
</evidence>
<reference evidence="3 4" key="1">
    <citation type="journal article" date="2017" name="Int. J. Syst. Evol. Microbiol.">
        <title>Ramlibacter alkalitolerans sp. nov., alkali-tolerant bacterium isolated from soil of ginseng.</title>
        <authorList>
            <person name="Lee D.H."/>
            <person name="Cha C.J."/>
        </authorList>
    </citation>
    <scope>NUCLEOTIDE SEQUENCE [LARGE SCALE GENOMIC DNA]</scope>
    <source>
        <strain evidence="3 4">KACC 19305</strain>
    </source>
</reference>
<dbReference type="PANTHER" id="PTHR30137">
    <property type="entry name" value="LUCIFERASE-LIKE MONOOXYGENASE"/>
    <property type="match status" value="1"/>
</dbReference>
<accession>A0ABS1JJ88</accession>
<organism evidence="3 4">
    <name type="scientific">Ramlibacter alkalitolerans</name>
    <dbReference type="NCBI Taxonomy" id="2039631"/>
    <lineage>
        <taxon>Bacteria</taxon>
        <taxon>Pseudomonadati</taxon>
        <taxon>Pseudomonadota</taxon>
        <taxon>Betaproteobacteria</taxon>
        <taxon>Burkholderiales</taxon>
        <taxon>Comamonadaceae</taxon>
        <taxon>Ramlibacter</taxon>
    </lineage>
</organism>
<dbReference type="InterPro" id="IPR019949">
    <property type="entry name" value="CmoO-like"/>
</dbReference>
<dbReference type="PANTHER" id="PTHR30137:SF20">
    <property type="entry name" value="N-ACETYL-S-ALKYLCYSTEINE MONOOXYGENASE"/>
    <property type="match status" value="1"/>
</dbReference>
<dbReference type="EMBL" id="JAEQND010000002">
    <property type="protein sequence ID" value="MBL0424284.1"/>
    <property type="molecule type" value="Genomic_DNA"/>
</dbReference>
<feature type="domain" description="Luciferase-like" evidence="2">
    <location>
        <begin position="1"/>
        <end position="299"/>
    </location>
</feature>
<evidence type="ECO:0000313" key="3">
    <source>
        <dbReference type="EMBL" id="MBL0424284.1"/>
    </source>
</evidence>
<dbReference type="Pfam" id="PF00296">
    <property type="entry name" value="Bac_luciferase"/>
    <property type="match status" value="1"/>
</dbReference>
<keyword evidence="4" id="KW-1185">Reference proteome</keyword>
<comment type="caution">
    <text evidence="3">The sequence shown here is derived from an EMBL/GenBank/DDBJ whole genome shotgun (WGS) entry which is preliminary data.</text>
</comment>